<name>A0A834DNC0_9CHIR</name>
<dbReference type="AlphaFoldDB" id="A0A834DNC0"/>
<evidence type="ECO:0000313" key="2">
    <source>
        <dbReference type="EMBL" id="KAF6086209.1"/>
    </source>
</evidence>
<evidence type="ECO:0000313" key="3">
    <source>
        <dbReference type="Proteomes" id="UP000664940"/>
    </source>
</evidence>
<sequence length="121" mass="12763">MRWPCGDGAFARQLGVHETERVWAAPDEISISVRRGRTRALSGALSRTLPPRKDTEKVVGGLQGGSKPPPGTKPASASVSDSPASRPCGVSQQPRPTNPGAHPSPRPRSPTRSLSHTRLGS</sequence>
<feature type="region of interest" description="Disordered" evidence="1">
    <location>
        <begin position="42"/>
        <end position="121"/>
    </location>
</feature>
<comment type="caution">
    <text evidence="2">The sequence shown here is derived from an EMBL/GenBank/DDBJ whole genome shotgun (WGS) entry which is preliminary data.</text>
</comment>
<dbReference type="Proteomes" id="UP000664940">
    <property type="component" value="Unassembled WGS sequence"/>
</dbReference>
<feature type="compositionally biased region" description="Low complexity" evidence="1">
    <location>
        <begin position="110"/>
        <end position="121"/>
    </location>
</feature>
<accession>A0A834DNC0</accession>
<protein>
    <submittedName>
        <fullName evidence="2">Uncharacterized protein</fullName>
    </submittedName>
</protein>
<dbReference type="EMBL" id="JABVXQ010000011">
    <property type="protein sequence ID" value="KAF6086209.1"/>
    <property type="molecule type" value="Genomic_DNA"/>
</dbReference>
<feature type="compositionally biased region" description="Low complexity" evidence="1">
    <location>
        <begin position="74"/>
        <end position="87"/>
    </location>
</feature>
<evidence type="ECO:0000256" key="1">
    <source>
        <dbReference type="SAM" id="MobiDB-lite"/>
    </source>
</evidence>
<reference evidence="2 3" key="1">
    <citation type="journal article" date="2020" name="Nature">
        <title>Six reference-quality genomes reveal evolution of bat adaptations.</title>
        <authorList>
            <person name="Jebb D."/>
            <person name="Huang Z."/>
            <person name="Pippel M."/>
            <person name="Hughes G.M."/>
            <person name="Lavrichenko K."/>
            <person name="Devanna P."/>
            <person name="Winkler S."/>
            <person name="Jermiin L.S."/>
            <person name="Skirmuntt E.C."/>
            <person name="Katzourakis A."/>
            <person name="Burkitt-Gray L."/>
            <person name="Ray D.A."/>
            <person name="Sullivan K.A.M."/>
            <person name="Roscito J.G."/>
            <person name="Kirilenko B.M."/>
            <person name="Davalos L.M."/>
            <person name="Corthals A.P."/>
            <person name="Power M.L."/>
            <person name="Jones G."/>
            <person name="Ransome R.D."/>
            <person name="Dechmann D.K.N."/>
            <person name="Locatelli A.G."/>
            <person name="Puechmaille S.J."/>
            <person name="Fedrigo O."/>
            <person name="Jarvis E.D."/>
            <person name="Hiller M."/>
            <person name="Vernes S.C."/>
            <person name="Myers E.W."/>
            <person name="Teeling E.C."/>
        </authorList>
    </citation>
    <scope>NUCLEOTIDE SEQUENCE [LARGE SCALE GENOMIC DNA]</scope>
    <source>
        <strain evidence="2">Bat1K_MPI-CBG_1</strain>
    </source>
</reference>
<gene>
    <name evidence="2" type="ORF">HJG60_008412</name>
</gene>
<proteinExistence type="predicted"/>
<organism evidence="2 3">
    <name type="scientific">Phyllostomus discolor</name>
    <name type="common">pale spear-nosed bat</name>
    <dbReference type="NCBI Taxonomy" id="89673"/>
    <lineage>
        <taxon>Eukaryota</taxon>
        <taxon>Metazoa</taxon>
        <taxon>Chordata</taxon>
        <taxon>Craniata</taxon>
        <taxon>Vertebrata</taxon>
        <taxon>Euteleostomi</taxon>
        <taxon>Mammalia</taxon>
        <taxon>Eutheria</taxon>
        <taxon>Laurasiatheria</taxon>
        <taxon>Chiroptera</taxon>
        <taxon>Yangochiroptera</taxon>
        <taxon>Phyllostomidae</taxon>
        <taxon>Phyllostominae</taxon>
        <taxon>Phyllostomus</taxon>
    </lineage>
</organism>